<sequence>AIILFAALAAVNASFLLGHGALVNTGVSVIDLNPRIPPAASLVGRPYAGPVVPIVNHVASIAPANVGHAASYASPLAVTSPALAAPVVYGGIIGHGAAIGLGAPLGLGYVLGKALID</sequence>
<gene>
    <name evidence="2" type="ORF">AVEN_148025_1</name>
</gene>
<dbReference type="Proteomes" id="UP000499080">
    <property type="component" value="Unassembled WGS sequence"/>
</dbReference>
<feature type="signal peptide" evidence="1">
    <location>
        <begin position="1"/>
        <end position="20"/>
    </location>
</feature>
<reference evidence="2 3" key="1">
    <citation type="journal article" date="2019" name="Sci. Rep.">
        <title>Orb-weaving spider Araneus ventricosus genome elucidates the spidroin gene catalogue.</title>
        <authorList>
            <person name="Kono N."/>
            <person name="Nakamura H."/>
            <person name="Ohtoshi R."/>
            <person name="Moran D.A.P."/>
            <person name="Shinohara A."/>
            <person name="Yoshida Y."/>
            <person name="Fujiwara M."/>
            <person name="Mori M."/>
            <person name="Tomita M."/>
            <person name="Arakawa K."/>
        </authorList>
    </citation>
    <scope>NUCLEOTIDE SEQUENCE [LARGE SCALE GENOMIC DNA]</scope>
</reference>
<evidence type="ECO:0008006" key="4">
    <source>
        <dbReference type="Google" id="ProtNLM"/>
    </source>
</evidence>
<name>A0A4Y2JZ47_ARAVE</name>
<evidence type="ECO:0000256" key="1">
    <source>
        <dbReference type="SAM" id="SignalP"/>
    </source>
</evidence>
<evidence type="ECO:0000313" key="3">
    <source>
        <dbReference type="Proteomes" id="UP000499080"/>
    </source>
</evidence>
<organism evidence="2 3">
    <name type="scientific">Araneus ventricosus</name>
    <name type="common">Orbweaver spider</name>
    <name type="synonym">Epeira ventricosa</name>
    <dbReference type="NCBI Taxonomy" id="182803"/>
    <lineage>
        <taxon>Eukaryota</taxon>
        <taxon>Metazoa</taxon>
        <taxon>Ecdysozoa</taxon>
        <taxon>Arthropoda</taxon>
        <taxon>Chelicerata</taxon>
        <taxon>Arachnida</taxon>
        <taxon>Araneae</taxon>
        <taxon>Araneomorphae</taxon>
        <taxon>Entelegynae</taxon>
        <taxon>Araneoidea</taxon>
        <taxon>Araneidae</taxon>
        <taxon>Araneus</taxon>
    </lineage>
</organism>
<evidence type="ECO:0000313" key="2">
    <source>
        <dbReference type="EMBL" id="GBM94985.1"/>
    </source>
</evidence>
<keyword evidence="3" id="KW-1185">Reference proteome</keyword>
<protein>
    <recommendedName>
        <fullName evidence="4">Adult cuticle protein 1</fullName>
    </recommendedName>
</protein>
<feature type="chain" id="PRO_5021340889" description="Adult cuticle protein 1" evidence="1">
    <location>
        <begin position="21"/>
        <end position="117"/>
    </location>
</feature>
<keyword evidence="1" id="KW-0732">Signal</keyword>
<dbReference type="AlphaFoldDB" id="A0A4Y2JZ47"/>
<proteinExistence type="predicted"/>
<comment type="caution">
    <text evidence="2">The sequence shown here is derived from an EMBL/GenBank/DDBJ whole genome shotgun (WGS) entry which is preliminary data.</text>
</comment>
<accession>A0A4Y2JZ47</accession>
<feature type="non-terminal residue" evidence="2">
    <location>
        <position position="1"/>
    </location>
</feature>
<dbReference type="EMBL" id="BGPR01004018">
    <property type="protein sequence ID" value="GBM94985.1"/>
    <property type="molecule type" value="Genomic_DNA"/>
</dbReference>